<proteinExistence type="predicted"/>
<dbReference type="Proteomes" id="UP000307430">
    <property type="component" value="Unassembled WGS sequence"/>
</dbReference>
<keyword evidence="4" id="KW-1185">Reference proteome</keyword>
<protein>
    <submittedName>
        <fullName evidence="3">Relaxase</fullName>
    </submittedName>
</protein>
<comment type="caution">
    <text evidence="3">The sequence shown here is derived from an EMBL/GenBank/DDBJ whole genome shotgun (WGS) entry which is preliminary data.</text>
</comment>
<feature type="domain" description="MobA/VirD2-like nuclease" evidence="2">
    <location>
        <begin position="18"/>
        <end position="152"/>
    </location>
</feature>
<dbReference type="InterPro" id="IPR005094">
    <property type="entry name" value="Endonuclease_MobA/VirD2"/>
</dbReference>
<evidence type="ECO:0000313" key="3">
    <source>
        <dbReference type="EMBL" id="TLV18372.1"/>
    </source>
</evidence>
<dbReference type="AlphaFoldDB" id="A0A5R9LJ11"/>
<organism evidence="3 4">
    <name type="scientific">Klebsiella indica</name>
    <dbReference type="NCBI Taxonomy" id="2582917"/>
    <lineage>
        <taxon>Bacteria</taxon>
        <taxon>Pseudomonadati</taxon>
        <taxon>Pseudomonadota</taxon>
        <taxon>Gammaproteobacteria</taxon>
        <taxon>Enterobacterales</taxon>
        <taxon>Enterobacteriaceae</taxon>
        <taxon>Klebsiella/Raoultella group</taxon>
        <taxon>Klebsiella</taxon>
    </lineage>
</organism>
<sequence length="497" mass="56587">MKGNVGKHGKSFKNRVKYILKDDHDFICSNMSADKNNVSDLTDEFKAVGKFRTDIKKPVFHAFLSLPDTEHLTAEKWEEIAKDYLKEINIDIEKHQYICVRHNDNDNDNDNGKDHIHIVVNRVGVDGSVWHGQHSAFNTIAACERLEKRHGLTITQGLKGQKSDVSAPTKNEIEQALRKGEKPARIVLQNALQAAMLGKPDLQTFIDRMQAVGIEPQFNVASTGNVAGVSFSVNDIAFKGSSLGKKFSWNTIKTKVKYDKNRDDELVRRFAARKTDDENSIRRSLVEPNINDDRTIIRNDDDIIGVSQHSIKSDATDTNKSEQLIRSNHNSFKLSEKYNRPTSPKVRRATHKAAQILNRVKKQYNKEPIKTYTKSSFNRGSNTFSGSSISRILDHAETATTATNKFRLKSGSRFNSRATKIEEIRDRLGIKKPVIQPKNKEKIVKEEIKKKPLGLSMDENRFKSKLKEALKKEKPKNETTPQQEDEQNLKPRSFKPR</sequence>
<evidence type="ECO:0000256" key="1">
    <source>
        <dbReference type="SAM" id="MobiDB-lite"/>
    </source>
</evidence>
<gene>
    <name evidence="3" type="ORF">FE839_10825</name>
</gene>
<feature type="region of interest" description="Disordered" evidence="1">
    <location>
        <begin position="450"/>
        <end position="497"/>
    </location>
</feature>
<name>A0A5R9LJ11_9ENTR</name>
<dbReference type="EMBL" id="VCHQ01000012">
    <property type="protein sequence ID" value="TLV18372.1"/>
    <property type="molecule type" value="Genomic_DNA"/>
</dbReference>
<reference evidence="3 4" key="1">
    <citation type="submission" date="2019-05" db="EMBL/GenBank/DDBJ databases">
        <title>Genome sequence of Klebsiella sp strain TOUT106.</title>
        <authorList>
            <person name="Rahi P."/>
            <person name="Chaudhari D."/>
        </authorList>
    </citation>
    <scope>NUCLEOTIDE SEQUENCE [LARGE SCALE GENOMIC DNA]</scope>
    <source>
        <strain evidence="3 4">TOUT106</strain>
    </source>
</reference>
<dbReference type="Pfam" id="PF03432">
    <property type="entry name" value="Relaxase"/>
    <property type="match status" value="1"/>
</dbReference>
<dbReference type="RefSeq" id="WP_138360829.1">
    <property type="nucleotide sequence ID" value="NZ_VCHQ01000012.1"/>
</dbReference>
<feature type="compositionally biased region" description="Basic and acidic residues" evidence="1">
    <location>
        <begin position="458"/>
        <end position="477"/>
    </location>
</feature>
<accession>A0A5R9LJ11</accession>
<evidence type="ECO:0000313" key="4">
    <source>
        <dbReference type="Proteomes" id="UP000307430"/>
    </source>
</evidence>
<evidence type="ECO:0000259" key="2">
    <source>
        <dbReference type="Pfam" id="PF03432"/>
    </source>
</evidence>